<organism evidence="2 3">
    <name type="scientific">Rhizoctonia solani AG-3 Rhs1AP</name>
    <dbReference type="NCBI Taxonomy" id="1086054"/>
    <lineage>
        <taxon>Eukaryota</taxon>
        <taxon>Fungi</taxon>
        <taxon>Dikarya</taxon>
        <taxon>Basidiomycota</taxon>
        <taxon>Agaricomycotina</taxon>
        <taxon>Agaricomycetes</taxon>
        <taxon>Cantharellales</taxon>
        <taxon>Ceratobasidiaceae</taxon>
        <taxon>Rhizoctonia</taxon>
    </lineage>
</organism>
<evidence type="ECO:0000313" key="3">
    <source>
        <dbReference type="Proteomes" id="UP000030108"/>
    </source>
</evidence>
<name>X8IZE1_9AGAM</name>
<dbReference type="Proteomes" id="UP000030108">
    <property type="component" value="Unassembled WGS sequence"/>
</dbReference>
<evidence type="ECO:0000313" key="2">
    <source>
        <dbReference type="EMBL" id="EUC55135.1"/>
    </source>
</evidence>
<feature type="compositionally biased region" description="Basic and acidic residues" evidence="1">
    <location>
        <begin position="151"/>
        <end position="160"/>
    </location>
</feature>
<feature type="compositionally biased region" description="Acidic residues" evidence="1">
    <location>
        <begin position="212"/>
        <end position="230"/>
    </location>
</feature>
<dbReference type="AlphaFoldDB" id="X8IZE1"/>
<feature type="compositionally biased region" description="Acidic residues" evidence="1">
    <location>
        <begin position="195"/>
        <end position="204"/>
    </location>
</feature>
<sequence length="245" mass="27106">MISSCANALRELNKKFHNAFGDRQGTRHSSSNLTRDIKALVDSLRKHRVYIHTPGRQFDKRDEAPLDSVTEGYKILIHAPSTSLSDLQAKFLSLQRRSHVPPLELCVTSDIGATLPTLLSAHSSTDNRLHSPELAPTAVGRSTVENSPSLDQRDPAHEQPEQDQVEVGIERGEYIPGNEEEGVDDDSGVRVGLYDIEDVAIEEEGSGRMYDDDTEEVYDKDESSSGEESNDIPVDASDDGWQFDS</sequence>
<comment type="caution">
    <text evidence="2">The sequence shown here is derived from an EMBL/GenBank/DDBJ whole genome shotgun (WGS) entry which is preliminary data.</text>
</comment>
<accession>X8IZE1</accession>
<feature type="non-terminal residue" evidence="2">
    <location>
        <position position="245"/>
    </location>
</feature>
<proteinExistence type="predicted"/>
<dbReference type="EMBL" id="JATN01000322">
    <property type="protein sequence ID" value="EUC55135.1"/>
    <property type="molecule type" value="Genomic_DNA"/>
</dbReference>
<feature type="region of interest" description="Disordered" evidence="1">
    <location>
        <begin position="123"/>
        <end position="245"/>
    </location>
</feature>
<reference evidence="3" key="1">
    <citation type="journal article" date="2014" name="Genome Announc.">
        <title>Draft genome sequence of the plant-pathogenic soil fungus Rhizoctonia solani anastomosis group 3 strain Rhs1AP.</title>
        <authorList>
            <person name="Cubeta M.A."/>
            <person name="Thomas E."/>
            <person name="Dean R.A."/>
            <person name="Jabaji S."/>
            <person name="Neate S.M."/>
            <person name="Tavantzis S."/>
            <person name="Toda T."/>
            <person name="Vilgalys R."/>
            <person name="Bharathan N."/>
            <person name="Fedorova-Abrams N."/>
            <person name="Pakala S.B."/>
            <person name="Pakala S.M."/>
            <person name="Zafar N."/>
            <person name="Joardar V."/>
            <person name="Losada L."/>
            <person name="Nierman W.C."/>
        </authorList>
    </citation>
    <scope>NUCLEOTIDE SEQUENCE [LARGE SCALE GENOMIC DNA]</scope>
    <source>
        <strain evidence="3">AG-3</strain>
    </source>
</reference>
<gene>
    <name evidence="2" type="ORF">RSOL_094020</name>
</gene>
<protein>
    <submittedName>
        <fullName evidence="2">Uncharacterized protein</fullName>
    </submittedName>
</protein>
<evidence type="ECO:0000256" key="1">
    <source>
        <dbReference type="SAM" id="MobiDB-lite"/>
    </source>
</evidence>